<dbReference type="PANTHER" id="PTHR31672">
    <property type="entry name" value="BNACNNG10540D PROTEIN"/>
    <property type="match status" value="1"/>
</dbReference>
<proteinExistence type="predicted"/>
<dbReference type="Pfam" id="PF08268">
    <property type="entry name" value="FBA_3"/>
    <property type="match status" value="1"/>
</dbReference>
<evidence type="ECO:0000313" key="2">
    <source>
        <dbReference type="EMBL" id="TVU32956.1"/>
    </source>
</evidence>
<dbReference type="Gramene" id="TVU32956">
    <property type="protein sequence ID" value="TVU32956"/>
    <property type="gene ID" value="EJB05_24721"/>
</dbReference>
<feature type="non-terminal residue" evidence="2">
    <location>
        <position position="1"/>
    </location>
</feature>
<dbReference type="Proteomes" id="UP000324897">
    <property type="component" value="Chromosome 1"/>
</dbReference>
<name>A0A5J9VAI1_9POAL</name>
<dbReference type="EMBL" id="RWGY01000011">
    <property type="protein sequence ID" value="TVU32956.1"/>
    <property type="molecule type" value="Genomic_DNA"/>
</dbReference>
<dbReference type="AlphaFoldDB" id="A0A5J9VAI1"/>
<accession>A0A5J9VAI1</accession>
<evidence type="ECO:0000313" key="3">
    <source>
        <dbReference type="Proteomes" id="UP000324897"/>
    </source>
</evidence>
<dbReference type="OrthoDB" id="691505at2759"/>
<dbReference type="InterPro" id="IPR050796">
    <property type="entry name" value="SCF_F-box_component"/>
</dbReference>
<feature type="domain" description="F-box associated beta-propeller type 3" evidence="1">
    <location>
        <begin position="40"/>
        <end position="219"/>
    </location>
</feature>
<gene>
    <name evidence="2" type="ORF">EJB05_24721</name>
</gene>
<dbReference type="InterPro" id="IPR013187">
    <property type="entry name" value="F-box-assoc_dom_typ3"/>
</dbReference>
<evidence type="ECO:0000259" key="1">
    <source>
        <dbReference type="Pfam" id="PF08268"/>
    </source>
</evidence>
<keyword evidence="3" id="KW-1185">Reference proteome</keyword>
<dbReference type="PANTHER" id="PTHR31672:SF13">
    <property type="entry name" value="F-BOX PROTEIN CPR30-LIKE"/>
    <property type="match status" value="1"/>
</dbReference>
<comment type="caution">
    <text evidence="2">The sequence shown here is derived from an EMBL/GenBank/DDBJ whole genome shotgun (WGS) entry which is preliminary data.</text>
</comment>
<protein>
    <recommendedName>
        <fullName evidence="1">F-box associated beta-propeller type 3 domain-containing protein</fullName>
    </recommendedName>
</protein>
<organism evidence="2 3">
    <name type="scientific">Eragrostis curvula</name>
    <name type="common">weeping love grass</name>
    <dbReference type="NCBI Taxonomy" id="38414"/>
    <lineage>
        <taxon>Eukaryota</taxon>
        <taxon>Viridiplantae</taxon>
        <taxon>Streptophyta</taxon>
        <taxon>Embryophyta</taxon>
        <taxon>Tracheophyta</taxon>
        <taxon>Spermatophyta</taxon>
        <taxon>Magnoliopsida</taxon>
        <taxon>Liliopsida</taxon>
        <taxon>Poales</taxon>
        <taxon>Poaceae</taxon>
        <taxon>PACMAD clade</taxon>
        <taxon>Chloridoideae</taxon>
        <taxon>Eragrostideae</taxon>
        <taxon>Eragrostidinae</taxon>
        <taxon>Eragrostis</taxon>
    </lineage>
</organism>
<sequence>MRQLHAVFSGRTWPIAFSNHLRFYRWQPGGEPSKALPLVYDKDLAGEFRRVCCFAHCNGLVLVPTDTRLFLFNPATRDAVVLPNDTRDVMKQGGYYHSAAGLGLDPRTGKYKVVRSFYRTRDGGRGIYRMGMEVFTVGGENGGGGAWRETERDPPYTVARWQTAVRVQSREASSARGRILRLSLTDEAFAVVDLPDSLDPRAYDDIVTHHCAAAGVPPDTFTLDAVELWLTARTSEVDPPPGTVAIWAMSPMEEEGSSRWQRRCTIRVSDVCQPMGYLPGGGLLLWNGNSLCRCDLESSEVTTECELDGVRYQGRRARTWKNLFGFNVRARLIFSYLK</sequence>
<reference evidence="2 3" key="1">
    <citation type="journal article" date="2019" name="Sci. Rep.">
        <title>A high-quality genome of Eragrostis curvula grass provides insights into Poaceae evolution and supports new strategies to enhance forage quality.</title>
        <authorList>
            <person name="Carballo J."/>
            <person name="Santos B.A.C.M."/>
            <person name="Zappacosta D."/>
            <person name="Garbus I."/>
            <person name="Selva J.P."/>
            <person name="Gallo C.A."/>
            <person name="Diaz A."/>
            <person name="Albertini E."/>
            <person name="Caccamo M."/>
            <person name="Echenique V."/>
        </authorList>
    </citation>
    <scope>NUCLEOTIDE SEQUENCE [LARGE SCALE GENOMIC DNA]</scope>
    <source>
        <strain evidence="3">cv. Victoria</strain>
        <tissue evidence="2">Leaf</tissue>
    </source>
</reference>